<dbReference type="InterPro" id="IPR014229">
    <property type="entry name" value="Spore_YtfJ"/>
</dbReference>
<keyword evidence="2" id="KW-1133">Transmembrane helix</keyword>
<dbReference type="STRING" id="1814289.SAMN05216410_2283"/>
<keyword evidence="4" id="KW-1185">Reference proteome</keyword>
<protein>
    <submittedName>
        <fullName evidence="3">Sporulation protein YtfJ (Spore_YtfJ)</fullName>
    </submittedName>
</protein>
<evidence type="ECO:0000313" key="3">
    <source>
        <dbReference type="EMBL" id="SDC73646.1"/>
    </source>
</evidence>
<feature type="compositionally biased region" description="Basic residues" evidence="1">
    <location>
        <begin position="16"/>
        <end position="29"/>
    </location>
</feature>
<keyword evidence="2" id="KW-0472">Membrane</keyword>
<evidence type="ECO:0000256" key="1">
    <source>
        <dbReference type="SAM" id="MobiDB-lite"/>
    </source>
</evidence>
<dbReference type="Proteomes" id="UP000199039">
    <property type="component" value="Unassembled WGS sequence"/>
</dbReference>
<name>A0A1G6P2C8_9MICO</name>
<keyword evidence="2" id="KW-0812">Transmembrane</keyword>
<dbReference type="AlphaFoldDB" id="A0A1G6P2C8"/>
<feature type="transmembrane region" description="Helical" evidence="2">
    <location>
        <begin position="124"/>
        <end position="144"/>
    </location>
</feature>
<proteinExistence type="predicted"/>
<dbReference type="EMBL" id="FMYH01000003">
    <property type="protein sequence ID" value="SDC73646.1"/>
    <property type="molecule type" value="Genomic_DNA"/>
</dbReference>
<organism evidence="3 4">
    <name type="scientific">Sanguibacter gelidistatuariae</name>
    <dbReference type="NCBI Taxonomy" id="1814289"/>
    <lineage>
        <taxon>Bacteria</taxon>
        <taxon>Bacillati</taxon>
        <taxon>Actinomycetota</taxon>
        <taxon>Actinomycetes</taxon>
        <taxon>Micrococcales</taxon>
        <taxon>Sanguibacteraceae</taxon>
        <taxon>Sanguibacter</taxon>
    </lineage>
</organism>
<dbReference type="RefSeq" id="WP_093183216.1">
    <property type="nucleotide sequence ID" value="NZ_FMYH01000003.1"/>
</dbReference>
<reference evidence="3 4" key="1">
    <citation type="submission" date="2016-09" db="EMBL/GenBank/DDBJ databases">
        <authorList>
            <person name="Capua I."/>
            <person name="De Benedictis P."/>
            <person name="Joannis T."/>
            <person name="Lombin L.H."/>
            <person name="Cattoli G."/>
        </authorList>
    </citation>
    <scope>NUCLEOTIDE SEQUENCE [LARGE SCALE GENOMIC DNA]</scope>
    <source>
        <strain evidence="3 4">ISLP-3</strain>
    </source>
</reference>
<accession>A0A1G6P2C8</accession>
<dbReference type="Pfam" id="PF09579">
    <property type="entry name" value="Spore_YtfJ"/>
    <property type="match status" value="1"/>
</dbReference>
<gene>
    <name evidence="3" type="ORF">SAMN05216410_2283</name>
</gene>
<sequence>MTDEPDAPGEPSKQRGSSRQRGSNRRRHNPGFITRAARDTLHVSRAFGTAYERDGVRIIPVARVMGVTGSGYGGASLAADADVSGNGDGYGGGGGFGTIVKPLGVVVIDDSGVHWQPTIDVNRAILGGQIVLALAVLTTGCVLGRRRKTVHRLHLPSVAGLLRHRVDRA</sequence>
<evidence type="ECO:0000256" key="2">
    <source>
        <dbReference type="SAM" id="Phobius"/>
    </source>
</evidence>
<dbReference type="OrthoDB" id="3830295at2"/>
<evidence type="ECO:0000313" key="4">
    <source>
        <dbReference type="Proteomes" id="UP000199039"/>
    </source>
</evidence>
<feature type="region of interest" description="Disordered" evidence="1">
    <location>
        <begin position="1"/>
        <end position="32"/>
    </location>
</feature>